<evidence type="ECO:0000313" key="7">
    <source>
        <dbReference type="Proteomes" id="UP000005561"/>
    </source>
</evidence>
<accession>C6LGN6</accession>
<dbReference type="STRING" id="168384.SAMN05660368_00944"/>
<name>C6LGN6_9FIRM</name>
<dbReference type="GO" id="GO:0042918">
    <property type="term" value="P:alkanesulfonate transmembrane transport"/>
    <property type="evidence" value="ECO:0007669"/>
    <property type="project" value="TreeGrafter"/>
</dbReference>
<dbReference type="PANTHER" id="PTHR30024">
    <property type="entry name" value="ALIPHATIC SULFONATES-BINDING PROTEIN-RELATED"/>
    <property type="match status" value="1"/>
</dbReference>
<keyword evidence="3 4" id="KW-0732">Signal</keyword>
<dbReference type="Pfam" id="PF09084">
    <property type="entry name" value="NMT1"/>
    <property type="match status" value="1"/>
</dbReference>
<gene>
    <name evidence="6" type="ORF">BRYFOR_07796</name>
</gene>
<dbReference type="GO" id="GO:0042597">
    <property type="term" value="C:periplasmic space"/>
    <property type="evidence" value="ECO:0007669"/>
    <property type="project" value="UniProtKB-SubCell"/>
</dbReference>
<dbReference type="Gene3D" id="3.40.190.10">
    <property type="entry name" value="Periplasmic binding protein-like II"/>
    <property type="match status" value="2"/>
</dbReference>
<dbReference type="EMBL" id="ACCL02000012">
    <property type="protein sequence ID" value="EET60236.1"/>
    <property type="molecule type" value="Genomic_DNA"/>
</dbReference>
<feature type="signal peptide" evidence="4">
    <location>
        <begin position="1"/>
        <end position="23"/>
    </location>
</feature>
<evidence type="ECO:0000259" key="5">
    <source>
        <dbReference type="Pfam" id="PF09084"/>
    </source>
</evidence>
<dbReference type="eggNOG" id="COG0715">
    <property type="taxonomic scope" value="Bacteria"/>
</dbReference>
<dbReference type="SUPFAM" id="SSF53850">
    <property type="entry name" value="Periplasmic binding protein-like II"/>
    <property type="match status" value="1"/>
</dbReference>
<dbReference type="RefSeq" id="WP_006862581.1">
    <property type="nucleotide sequence ID" value="NZ_ACCL02000012.1"/>
</dbReference>
<keyword evidence="7" id="KW-1185">Reference proteome</keyword>
<comment type="subcellular location">
    <subcellularLocation>
        <location evidence="1">Periplasm</location>
    </subcellularLocation>
</comment>
<evidence type="ECO:0000256" key="1">
    <source>
        <dbReference type="ARBA" id="ARBA00004418"/>
    </source>
</evidence>
<evidence type="ECO:0000256" key="3">
    <source>
        <dbReference type="ARBA" id="ARBA00022729"/>
    </source>
</evidence>
<evidence type="ECO:0000256" key="2">
    <source>
        <dbReference type="ARBA" id="ARBA00010742"/>
    </source>
</evidence>
<feature type="chain" id="PRO_5039601911" description="SsuA/THI5-like domain-containing protein" evidence="4">
    <location>
        <begin position="24"/>
        <end position="332"/>
    </location>
</feature>
<protein>
    <recommendedName>
        <fullName evidence="5">SsuA/THI5-like domain-containing protein</fullName>
    </recommendedName>
</protein>
<feature type="domain" description="SsuA/THI5-like" evidence="5">
    <location>
        <begin position="48"/>
        <end position="246"/>
    </location>
</feature>
<organism evidence="6 7">
    <name type="scientific">Marvinbryantia formatexigens DSM 14469</name>
    <dbReference type="NCBI Taxonomy" id="478749"/>
    <lineage>
        <taxon>Bacteria</taxon>
        <taxon>Bacillati</taxon>
        <taxon>Bacillota</taxon>
        <taxon>Clostridia</taxon>
        <taxon>Lachnospirales</taxon>
        <taxon>Lachnospiraceae</taxon>
        <taxon>Marvinbryantia</taxon>
    </lineage>
</organism>
<dbReference type="AlphaFoldDB" id="C6LGN6"/>
<comment type="similarity">
    <text evidence="2">Belongs to the bacterial solute-binding protein SsuA/TauA family.</text>
</comment>
<comment type="caution">
    <text evidence="6">The sequence shown here is derived from an EMBL/GenBank/DDBJ whole genome shotgun (WGS) entry which is preliminary data.</text>
</comment>
<evidence type="ECO:0000256" key="4">
    <source>
        <dbReference type="SAM" id="SignalP"/>
    </source>
</evidence>
<dbReference type="PANTHER" id="PTHR30024:SF47">
    <property type="entry name" value="TAURINE-BINDING PERIPLASMIC PROTEIN"/>
    <property type="match status" value="1"/>
</dbReference>
<dbReference type="Proteomes" id="UP000005561">
    <property type="component" value="Unassembled WGS sequence"/>
</dbReference>
<evidence type="ECO:0000313" key="6">
    <source>
        <dbReference type="EMBL" id="EET60236.1"/>
    </source>
</evidence>
<sequence length="332" mass="35777">MLKGTMKKLLGVAAAAAMTLAMATVGHAEETIELNVAYMPNYASLWSVLTGIDQGFFAEEGLEIKLWEFADGPSEIAAMEGGSIDIAYIGHGAHKLCINGQATIFAPSSVHSTDKIIVLPSSEVTSVDDIANLKGKKVAYNAGSSSETALNGALAAAGLTMDDIEAYEMDATNMVAAMSSGSVDACTAWNPYSNQIMQNCEGALELEFATDSVNLSSWICLPSYAEENRDILLRFSRALYKAMAYSSQEENWDYAVGLYATQCAKDKDACMVETGDATWFSADDVKNGIADGTMQDYYQRQQQMFIDSGDVEAEVPLENYVLFDLMTEALGE</sequence>
<reference evidence="6" key="1">
    <citation type="submission" date="2009-07" db="EMBL/GenBank/DDBJ databases">
        <authorList>
            <person name="Weinstock G."/>
            <person name="Sodergren E."/>
            <person name="Clifton S."/>
            <person name="Fulton L."/>
            <person name="Fulton B."/>
            <person name="Courtney L."/>
            <person name="Fronick C."/>
            <person name="Harrison M."/>
            <person name="Strong C."/>
            <person name="Farmer C."/>
            <person name="Delahaunty K."/>
            <person name="Markovic C."/>
            <person name="Hall O."/>
            <person name="Minx P."/>
            <person name="Tomlinson C."/>
            <person name="Mitreva M."/>
            <person name="Nelson J."/>
            <person name="Hou S."/>
            <person name="Wollam A."/>
            <person name="Pepin K.H."/>
            <person name="Johnson M."/>
            <person name="Bhonagiri V."/>
            <person name="Nash W.E."/>
            <person name="Warren W."/>
            <person name="Chinwalla A."/>
            <person name="Mardis E.R."/>
            <person name="Wilson R.K."/>
        </authorList>
    </citation>
    <scope>NUCLEOTIDE SEQUENCE [LARGE SCALE GENOMIC DNA]</scope>
    <source>
        <strain evidence="6">DSM 14469</strain>
    </source>
</reference>
<dbReference type="InterPro" id="IPR015168">
    <property type="entry name" value="SsuA/THI5"/>
</dbReference>
<proteinExistence type="inferred from homology"/>